<dbReference type="Proteomes" id="UP000619033">
    <property type="component" value="Unassembled WGS sequence"/>
</dbReference>
<dbReference type="RefSeq" id="WP_202660974.1">
    <property type="nucleotide sequence ID" value="NZ_JAESVP010000005.1"/>
</dbReference>
<dbReference type="Pfam" id="PF07077">
    <property type="entry name" value="DUF1345"/>
    <property type="match status" value="1"/>
</dbReference>
<feature type="transmembrane region" description="Helical" evidence="1">
    <location>
        <begin position="180"/>
        <end position="203"/>
    </location>
</feature>
<evidence type="ECO:0000256" key="1">
    <source>
        <dbReference type="SAM" id="Phobius"/>
    </source>
</evidence>
<name>A0A8J7MVR8_9RHOB</name>
<keyword evidence="1" id="KW-1133">Transmembrane helix</keyword>
<feature type="transmembrane region" description="Helical" evidence="1">
    <location>
        <begin position="75"/>
        <end position="95"/>
    </location>
</feature>
<evidence type="ECO:0000313" key="3">
    <source>
        <dbReference type="Proteomes" id="UP000619033"/>
    </source>
</evidence>
<comment type="caution">
    <text evidence="2">The sequence shown here is derived from an EMBL/GenBank/DDBJ whole genome shotgun (WGS) entry which is preliminary data.</text>
</comment>
<protein>
    <submittedName>
        <fullName evidence="2">DUF1345 domain-containing protein</fullName>
    </submittedName>
</protein>
<keyword evidence="1" id="KW-0472">Membrane</keyword>
<keyword evidence="1" id="KW-0812">Transmembrane</keyword>
<proteinExistence type="predicted"/>
<dbReference type="AlphaFoldDB" id="A0A8J7MVR8"/>
<accession>A0A8J7MVR8</accession>
<feature type="transmembrane region" description="Helical" evidence="1">
    <location>
        <begin position="107"/>
        <end position="130"/>
    </location>
</feature>
<dbReference type="EMBL" id="JAESVP010000005">
    <property type="protein sequence ID" value="MBL4928724.1"/>
    <property type="molecule type" value="Genomic_DNA"/>
</dbReference>
<dbReference type="InterPro" id="IPR009781">
    <property type="entry name" value="DUF1345"/>
</dbReference>
<feature type="transmembrane region" description="Helical" evidence="1">
    <location>
        <begin position="36"/>
        <end position="54"/>
    </location>
</feature>
<reference evidence="2" key="1">
    <citation type="submission" date="2021-01" db="EMBL/GenBank/DDBJ databases">
        <title>Genome seq and assembly of Tabrizicola sp. KVB23.</title>
        <authorList>
            <person name="Chhetri G."/>
        </authorList>
    </citation>
    <scope>NUCLEOTIDE SEQUENCE</scope>
    <source>
        <strain evidence="2">KVB23</strain>
    </source>
</reference>
<sequence>MNIYARHGRFLIALALGVAIFLGSWVTPLPRPERGLVAFDAFALSYLGMTFGLLGRVSTTMLRRKAETEDEGMPLIILLTMGAVGASLVAIWLVLAGRESDGLGLTLALSAVPLGWAVVHTVAAFHYAHLHYSPDAACRLEFPDETAPQVWDFIYFAFVLGMTAQTSDVQIASVRMRKAVLAHSVASFFYNTVILALAVNAGAQLGG</sequence>
<keyword evidence="3" id="KW-1185">Reference proteome</keyword>
<evidence type="ECO:0000313" key="2">
    <source>
        <dbReference type="EMBL" id="MBL4928724.1"/>
    </source>
</evidence>
<organism evidence="2 3">
    <name type="scientific">Fuscibacter oryzae</name>
    <dbReference type="NCBI Taxonomy" id="2803939"/>
    <lineage>
        <taxon>Bacteria</taxon>
        <taxon>Pseudomonadati</taxon>
        <taxon>Pseudomonadota</taxon>
        <taxon>Alphaproteobacteria</taxon>
        <taxon>Rhodobacterales</taxon>
        <taxon>Paracoccaceae</taxon>
        <taxon>Fuscibacter</taxon>
    </lineage>
</organism>
<gene>
    <name evidence="2" type="ORF">JI744_11470</name>
</gene>